<reference evidence="2" key="1">
    <citation type="journal article" date="2014" name="Front. Microbiol.">
        <title>High frequency of phylogenetically diverse reductive dehalogenase-homologous genes in deep subseafloor sedimentary metagenomes.</title>
        <authorList>
            <person name="Kawai M."/>
            <person name="Futagami T."/>
            <person name="Toyoda A."/>
            <person name="Takaki Y."/>
            <person name="Nishi S."/>
            <person name="Hori S."/>
            <person name="Arai W."/>
            <person name="Tsubouchi T."/>
            <person name="Morono Y."/>
            <person name="Uchiyama I."/>
            <person name="Ito T."/>
            <person name="Fujiyama A."/>
            <person name="Inagaki F."/>
            <person name="Takami H."/>
        </authorList>
    </citation>
    <scope>NUCLEOTIDE SEQUENCE</scope>
    <source>
        <strain evidence="2">Expedition CK06-06</strain>
    </source>
</reference>
<keyword evidence="1" id="KW-0812">Transmembrane</keyword>
<feature type="transmembrane region" description="Helical" evidence="1">
    <location>
        <begin position="20"/>
        <end position="42"/>
    </location>
</feature>
<dbReference type="AlphaFoldDB" id="X1CI73"/>
<evidence type="ECO:0000256" key="1">
    <source>
        <dbReference type="SAM" id="Phobius"/>
    </source>
</evidence>
<keyword evidence="1" id="KW-0472">Membrane</keyword>
<sequence>MLANASPLKPSVDMLRRSELVLILLVVCDSNELAVVMFVCSLMGTESISLKAVLAQVGGQEAINPDYEI</sequence>
<comment type="caution">
    <text evidence="2">The sequence shown here is derived from an EMBL/GenBank/DDBJ whole genome shotgun (WGS) entry which is preliminary data.</text>
</comment>
<gene>
    <name evidence="2" type="ORF">S01H4_64166</name>
</gene>
<evidence type="ECO:0000313" key="2">
    <source>
        <dbReference type="EMBL" id="GAH07996.1"/>
    </source>
</evidence>
<protein>
    <submittedName>
        <fullName evidence="2">Uncharacterized protein</fullName>
    </submittedName>
</protein>
<organism evidence="2">
    <name type="scientific">marine sediment metagenome</name>
    <dbReference type="NCBI Taxonomy" id="412755"/>
    <lineage>
        <taxon>unclassified sequences</taxon>
        <taxon>metagenomes</taxon>
        <taxon>ecological metagenomes</taxon>
    </lineage>
</organism>
<proteinExistence type="predicted"/>
<feature type="non-terminal residue" evidence="2">
    <location>
        <position position="69"/>
    </location>
</feature>
<keyword evidence="1" id="KW-1133">Transmembrane helix</keyword>
<dbReference type="EMBL" id="BART01038829">
    <property type="protein sequence ID" value="GAH07996.1"/>
    <property type="molecule type" value="Genomic_DNA"/>
</dbReference>
<name>X1CI73_9ZZZZ</name>
<accession>X1CI73</accession>